<reference evidence="11" key="1">
    <citation type="submission" date="2024-03" db="EMBL/GenBank/DDBJ databases">
        <authorList>
            <consortium name="ELIXIR-Norway"/>
            <consortium name="Elixir Norway"/>
        </authorList>
    </citation>
    <scope>NUCLEOTIDE SEQUENCE</scope>
</reference>
<gene>
    <name evidence="11" type="ORF">CSSPJE1EN2_LOCUS20342</name>
</gene>
<dbReference type="Pfam" id="PF26252">
    <property type="entry name" value="RdRP_helical"/>
    <property type="match status" value="1"/>
</dbReference>
<dbReference type="InterPro" id="IPR035979">
    <property type="entry name" value="RBD_domain_sf"/>
</dbReference>
<dbReference type="EMBL" id="OZ023707">
    <property type="protein sequence ID" value="CAK9878556.1"/>
    <property type="molecule type" value="Genomic_DNA"/>
</dbReference>
<dbReference type="SUPFAM" id="SSF54928">
    <property type="entry name" value="RNA-binding domain, RBD"/>
    <property type="match status" value="1"/>
</dbReference>
<keyword evidence="12" id="KW-1185">Reference proteome</keyword>
<dbReference type="PROSITE" id="PS50102">
    <property type="entry name" value="RRM"/>
    <property type="match status" value="1"/>
</dbReference>
<dbReference type="InterPro" id="IPR007855">
    <property type="entry name" value="RDRP"/>
</dbReference>
<dbReference type="InterPro" id="IPR058752">
    <property type="entry name" value="RDRP_C_head"/>
</dbReference>
<evidence type="ECO:0000256" key="9">
    <source>
        <dbReference type="RuleBase" id="RU363098"/>
    </source>
</evidence>
<keyword evidence="6 9" id="KW-0943">RNA-mediated gene silencing</keyword>
<dbReference type="Pfam" id="PF24577">
    <property type="entry name" value="RDR6_2nd"/>
    <property type="match status" value="1"/>
</dbReference>
<evidence type="ECO:0000313" key="11">
    <source>
        <dbReference type="EMBL" id="CAK9878556.1"/>
    </source>
</evidence>
<proteinExistence type="inferred from homology"/>
<comment type="catalytic activity">
    <reaction evidence="7 9">
        <text>RNA(n) + a ribonucleoside 5'-triphosphate = RNA(n+1) + diphosphate</text>
        <dbReference type="Rhea" id="RHEA:21248"/>
        <dbReference type="Rhea" id="RHEA-COMP:14527"/>
        <dbReference type="Rhea" id="RHEA-COMP:17342"/>
        <dbReference type="ChEBI" id="CHEBI:33019"/>
        <dbReference type="ChEBI" id="CHEBI:61557"/>
        <dbReference type="ChEBI" id="CHEBI:140395"/>
        <dbReference type="EC" id="2.7.7.48"/>
    </reaction>
</comment>
<dbReference type="Pfam" id="PF26253">
    <property type="entry name" value="RdRP_head"/>
    <property type="match status" value="1"/>
</dbReference>
<dbReference type="InterPro" id="IPR057596">
    <property type="entry name" value="RDRP_core"/>
</dbReference>
<dbReference type="Pfam" id="PF05183">
    <property type="entry name" value="RdRP"/>
    <property type="match status" value="1"/>
</dbReference>
<dbReference type="InterPro" id="IPR058751">
    <property type="entry name" value="RDRP_helical"/>
</dbReference>
<protein>
    <recommendedName>
        <fullName evidence="9">RNA-dependent RNA polymerase</fullName>
        <ecNumber evidence="9">2.7.7.48</ecNumber>
    </recommendedName>
</protein>
<evidence type="ECO:0000256" key="7">
    <source>
        <dbReference type="ARBA" id="ARBA00048744"/>
    </source>
</evidence>
<evidence type="ECO:0000256" key="1">
    <source>
        <dbReference type="ARBA" id="ARBA00005762"/>
    </source>
</evidence>
<name>A0ABP1BRA4_9BRYO</name>
<organism evidence="11 12">
    <name type="scientific">Sphagnum jensenii</name>
    <dbReference type="NCBI Taxonomy" id="128206"/>
    <lineage>
        <taxon>Eukaryota</taxon>
        <taxon>Viridiplantae</taxon>
        <taxon>Streptophyta</taxon>
        <taxon>Embryophyta</taxon>
        <taxon>Bryophyta</taxon>
        <taxon>Sphagnophytina</taxon>
        <taxon>Sphagnopsida</taxon>
        <taxon>Sphagnales</taxon>
        <taxon>Sphagnaceae</taxon>
        <taxon>Sphagnum</taxon>
    </lineage>
</organism>
<evidence type="ECO:0000259" key="10">
    <source>
        <dbReference type="PROSITE" id="PS50102"/>
    </source>
</evidence>
<dbReference type="CDD" id="cd00590">
    <property type="entry name" value="RRM_SF"/>
    <property type="match status" value="1"/>
</dbReference>
<comment type="function">
    <text evidence="9">Probably involved in the RNA silencing pathway and required for the generation of small interfering RNAs (siRNAs).</text>
</comment>
<sequence>MEESAQITVGNLRLTARAKELADYLELKVGIVDRCKVKRAFLDMPTHAFVHFASANVAKEACRLGEHGQLEFQGQVLKVCMSNPGRGVSKTSLGNIMELTEVKLQVGCLTGPHELLCSWVGPSSCTFCVDKQEWKLYFLFSLMKKIELKYVPCDMKLELLLRDLRVVKEVQCSRQKEPALMMLLQLWLPPLIFFRTARDDVYCSTSSPLLDDDDPWIRTTDFTPDKSIGRCFAYSISVSPRQGSTFRKLLAFFKQHRLGFKIPLPPLQLSHETTSSPNVRGEFFFVPKQPGVSFDIMFLINVLVHRGTINVTSLTDAFYNELRADHKLAELALLHILSYTHTVFDAAKRLQQVMEWMRNSKVSRESSLGSANMVVRRLVFTPTRAYCRAPEVEMSNRVLRHFGHKSERFLRVSFMDDNLQQLTSPALTVPIAPITRELSTIHGFNRTELYYRVLSILEHGFELCGLRYSFLAFSANQLRDGSAWFFAGNTNKVREWMGCFPRFNVAKYAARMGQCFSSTFSTLTVSKEHVIDLPDIIRNGYTFSDGIGKIAPDFALQVAESLHLEKNPPSAYQIRYAGYKGVVAQWSGDLHVQWKLGLRDSMKKFTSQHLELEVVGWSRFLPCHLNRQIVNLLTTLEVEDSVFEALQTAQLERLELFLNLPAMALEVLTSTCTGDLYSTAVSMLQAGFHPAAEPHLYNMLLSIRAHQLQDLVSKTRIFVPQGRWLLGCLDETGLLQYGQCFIKVSEPSASYGCDHPGHGSSVKVGHPPSTQVIQGKVVMTKNPCMHPGDIRVLDAIDVPELHHMIDCLVVPQTGERPHPNEASGSDLDGDLYFTCWDQRLIPPSGISATPMDYRAELIRNLTRPANIRDVVEFFAKHMVNDSLGVICNAHVVHADRSPLGALDENCLELAQLAAMAVDYPKTGKAASLPAHMRPKVYPDFMEKDASVTYQSNKVIGRLYRNVKRIVNEEGEHFPQKERSDNLKQSYDSDLEYAGFENFLEEAWTSKISYDEQLRGLMAHFGVQNEADVVTGHLVSLPHQYGHHLGDFKKDGRHLGDLKERMKNAYTSLRKEFRVVFETRPNADKLKHVTTPAATVDELMDLAPKASAWYHVTYHPNWRARAKLLLEDSEHLLPGHLLSFPWIVVDVLGTIKTMKLESTCCH</sequence>
<comment type="similarity">
    <text evidence="1 9">Belongs to the RdRP family.</text>
</comment>
<evidence type="ECO:0000256" key="3">
    <source>
        <dbReference type="ARBA" id="ARBA00022679"/>
    </source>
</evidence>
<evidence type="ECO:0000256" key="8">
    <source>
        <dbReference type="PROSITE-ProRule" id="PRU00176"/>
    </source>
</evidence>
<dbReference type="EC" id="2.7.7.48" evidence="9"/>
<evidence type="ECO:0000256" key="4">
    <source>
        <dbReference type="ARBA" id="ARBA00022695"/>
    </source>
</evidence>
<keyword evidence="5 8" id="KW-0694">RNA-binding</keyword>
<keyword evidence="4 9" id="KW-0548">Nucleotidyltransferase</keyword>
<keyword evidence="3 9" id="KW-0808">Transferase</keyword>
<evidence type="ECO:0000313" key="12">
    <source>
        <dbReference type="Proteomes" id="UP001497522"/>
    </source>
</evidence>
<dbReference type="InterPro" id="IPR057297">
    <property type="entry name" value="RDR6-like_2nd"/>
</dbReference>
<evidence type="ECO:0000256" key="6">
    <source>
        <dbReference type="ARBA" id="ARBA00023158"/>
    </source>
</evidence>
<dbReference type="Proteomes" id="UP001497522">
    <property type="component" value="Chromosome 6"/>
</dbReference>
<dbReference type="SMART" id="SM00360">
    <property type="entry name" value="RRM"/>
    <property type="match status" value="1"/>
</dbReference>
<dbReference type="PANTHER" id="PTHR23079:SF18">
    <property type="entry name" value="RNA-DEPENDENT RNA POLYMERASE 6"/>
    <property type="match status" value="1"/>
</dbReference>
<evidence type="ECO:0000256" key="2">
    <source>
        <dbReference type="ARBA" id="ARBA00022484"/>
    </source>
</evidence>
<dbReference type="InterPro" id="IPR000504">
    <property type="entry name" value="RRM_dom"/>
</dbReference>
<feature type="domain" description="RRM" evidence="10">
    <location>
        <begin position="5"/>
        <end position="84"/>
    </location>
</feature>
<dbReference type="Gene3D" id="3.30.70.330">
    <property type="match status" value="1"/>
</dbReference>
<dbReference type="InterPro" id="IPR012677">
    <property type="entry name" value="Nucleotide-bd_a/b_plait_sf"/>
</dbReference>
<dbReference type="PANTHER" id="PTHR23079">
    <property type="entry name" value="RNA-DEPENDENT RNA POLYMERASE"/>
    <property type="match status" value="1"/>
</dbReference>
<accession>A0ABP1BRA4</accession>
<keyword evidence="2 9" id="KW-0696">RNA-directed RNA polymerase</keyword>
<evidence type="ECO:0000256" key="5">
    <source>
        <dbReference type="ARBA" id="ARBA00022884"/>
    </source>
</evidence>